<reference evidence="2" key="1">
    <citation type="submission" date="2018-04" db="EMBL/GenBank/DDBJ databases">
        <authorList>
            <person name="Cornet L."/>
        </authorList>
    </citation>
    <scope>NUCLEOTIDE SEQUENCE [LARGE SCALE GENOMIC DNA]</scope>
</reference>
<name>A0A2W4VW44_9CYAN</name>
<proteinExistence type="predicted"/>
<dbReference type="AlphaFoldDB" id="A0A2W4VW44"/>
<evidence type="ECO:0000313" key="1">
    <source>
        <dbReference type="EMBL" id="PZO37043.1"/>
    </source>
</evidence>
<protein>
    <recommendedName>
        <fullName evidence="3">DUF4058 domain-containing protein</fullName>
    </recommendedName>
</protein>
<accession>A0A2W4VW44</accession>
<organism evidence="1 2">
    <name type="scientific">Shackletoniella antarctica</name>
    <dbReference type="NCBI Taxonomy" id="268115"/>
    <lineage>
        <taxon>Bacteria</taxon>
        <taxon>Bacillati</taxon>
        <taxon>Cyanobacteriota</taxon>
        <taxon>Cyanophyceae</taxon>
        <taxon>Oculatellales</taxon>
        <taxon>Oculatellaceae</taxon>
        <taxon>Shackletoniella</taxon>
    </lineage>
</organism>
<comment type="caution">
    <text evidence="1">The sequence shown here is derived from an EMBL/GenBank/DDBJ whole genome shotgun (WGS) entry which is preliminary data.</text>
</comment>
<evidence type="ECO:0008006" key="3">
    <source>
        <dbReference type="Google" id="ProtNLM"/>
    </source>
</evidence>
<gene>
    <name evidence="1" type="ORF">DCF17_16450</name>
</gene>
<reference evidence="1 2" key="2">
    <citation type="submission" date="2018-06" db="EMBL/GenBank/DDBJ databases">
        <title>Metagenomic assembly of (sub)arctic Cyanobacteria and their associated microbiome from non-axenic cultures.</title>
        <authorList>
            <person name="Baurain D."/>
        </authorList>
    </citation>
    <scope>NUCLEOTIDE SEQUENCE [LARGE SCALE GENOMIC DNA]</scope>
    <source>
        <strain evidence="1">ULC041bin1</strain>
    </source>
</reference>
<dbReference type="Proteomes" id="UP000249081">
    <property type="component" value="Unassembled WGS sequence"/>
</dbReference>
<dbReference type="EMBL" id="QBMN01000129">
    <property type="protein sequence ID" value="PZO37043.1"/>
    <property type="molecule type" value="Genomic_DNA"/>
</dbReference>
<dbReference type="InterPro" id="IPR025132">
    <property type="entry name" value="DUF4058"/>
</dbReference>
<sequence length="119" mass="13584">MVKAQAQLVGHGISLRLITIEIRDVAQNRLITSLELLSPVNQREPGLTTYRQKRQRIYQAGVHLLELDLRRQCTRPFAQPQLPEVPYCIALTLAQGKTMQLWPIDLHQGLTTVPIPLRQ</sequence>
<evidence type="ECO:0000313" key="2">
    <source>
        <dbReference type="Proteomes" id="UP000249081"/>
    </source>
</evidence>
<dbReference type="Pfam" id="PF13267">
    <property type="entry name" value="DUF4058"/>
    <property type="match status" value="1"/>
</dbReference>